<dbReference type="PANTHER" id="PTHR23124:SF152">
    <property type="entry name" value="C-TYPE LECTIN-RELATED"/>
    <property type="match status" value="1"/>
</dbReference>
<evidence type="ECO:0000256" key="1">
    <source>
        <dbReference type="SAM" id="SignalP"/>
    </source>
</evidence>
<dbReference type="PANTHER" id="PTHR23124">
    <property type="entry name" value="C-TYPE LECTIN DOMAIN-CONTAINING PROTEIN-RELATED-RELATED"/>
    <property type="match status" value="1"/>
</dbReference>
<dbReference type="Bgee" id="WBGene00008907">
    <property type="expression patterns" value="Expressed in material anatomical entity and 1 other cell type or tissue"/>
</dbReference>
<sequence>MRRLTLLLSLCAVSAIIFNDENNYRKYSSFSSSSEERIYNDDNHERPQGRWCMKAFYGNMFQPEAEAKCNAVGARLSGLQNANERMTISYVLRGLIYQHGGGRYTAWLGGKRRARCPTGTSCARLDSIEWTDGHTTGTAGFSTGPRELDGYYLPQYGGVQQCLHMIVTPYSNTELGFADFVHESVDDEFCQATWVKAYVCGKLPS</sequence>
<reference evidence="2 3" key="1">
    <citation type="journal article" date="1998" name="Science">
        <title>Genome sequence of the nematode C. elegans: a platform for investigating biology.</title>
        <authorList>
            <consortium name="The C. elegans sequencing consortium"/>
            <person name="Sulson J.E."/>
            <person name="Waterston R."/>
        </authorList>
    </citation>
    <scope>NUCLEOTIDE SEQUENCE [LARGE SCALE GENOMIC DNA]</scope>
    <source>
        <strain evidence="2 3">Bristol N2</strain>
    </source>
</reference>
<dbReference type="AGR" id="WB:WBGene00008907"/>
<evidence type="ECO:0000313" key="3">
    <source>
        <dbReference type="Proteomes" id="UP000001940"/>
    </source>
</evidence>
<dbReference type="CDD" id="cd00037">
    <property type="entry name" value="CLECT"/>
    <property type="match status" value="1"/>
</dbReference>
<dbReference type="KEGG" id="cel:CELE_F17B5.3"/>
<gene>
    <name evidence="2 4" type="primary">clec-109</name>
    <name evidence="2" type="ORF">CELE_F17B5.3</name>
    <name evidence="4" type="ORF">F17B5.3</name>
</gene>
<dbReference type="EMBL" id="BX284601">
    <property type="protein sequence ID" value="CCD31059.1"/>
    <property type="molecule type" value="Genomic_DNA"/>
</dbReference>
<dbReference type="SMR" id="G3MU52"/>
<protein>
    <submittedName>
        <fullName evidence="2">C-type lectin domain-containing protein</fullName>
    </submittedName>
</protein>
<accession>G3MU52</accession>
<evidence type="ECO:0000313" key="2">
    <source>
        <dbReference type="EMBL" id="CCD31059.1"/>
    </source>
</evidence>
<evidence type="ECO:0000313" key="4">
    <source>
        <dbReference type="WormBase" id="F17B5.3b"/>
    </source>
</evidence>
<dbReference type="Proteomes" id="UP000001940">
    <property type="component" value="Chromosome I"/>
</dbReference>
<proteinExistence type="predicted"/>
<name>G3MU52_CAEEL</name>
<dbReference type="SUPFAM" id="SSF56436">
    <property type="entry name" value="C-type lectin-like"/>
    <property type="match status" value="1"/>
</dbReference>
<dbReference type="GeneID" id="173183"/>
<dbReference type="InterPro" id="IPR016186">
    <property type="entry name" value="C-type_lectin-like/link_sf"/>
</dbReference>
<organism evidence="2 3">
    <name type="scientific">Caenorhabditis elegans</name>
    <dbReference type="NCBI Taxonomy" id="6239"/>
    <lineage>
        <taxon>Eukaryota</taxon>
        <taxon>Metazoa</taxon>
        <taxon>Ecdysozoa</taxon>
        <taxon>Nematoda</taxon>
        <taxon>Chromadorea</taxon>
        <taxon>Rhabditida</taxon>
        <taxon>Rhabditina</taxon>
        <taxon>Rhabditomorpha</taxon>
        <taxon>Rhabditoidea</taxon>
        <taxon>Rhabditidae</taxon>
        <taxon>Peloderinae</taxon>
        <taxon>Caenorhabditis</taxon>
    </lineage>
</organism>
<dbReference type="Gene3D" id="3.10.100.10">
    <property type="entry name" value="Mannose-Binding Protein A, subunit A"/>
    <property type="match status" value="1"/>
</dbReference>
<dbReference type="WormBase" id="F17B5.3b">
    <property type="protein sequence ID" value="CE46515"/>
    <property type="gene ID" value="WBGene00008907"/>
    <property type="gene designation" value="clec-109"/>
</dbReference>
<dbReference type="AlphaFoldDB" id="G3MU52"/>
<feature type="signal peptide" evidence="1">
    <location>
        <begin position="1"/>
        <end position="15"/>
    </location>
</feature>
<keyword evidence="1" id="KW-0732">Signal</keyword>
<dbReference type="RefSeq" id="NP_001252095.1">
    <property type="nucleotide sequence ID" value="NM_001265166.4"/>
</dbReference>
<dbReference type="CTD" id="173183"/>
<dbReference type="InterPro" id="IPR016187">
    <property type="entry name" value="CTDL_fold"/>
</dbReference>
<keyword evidence="3" id="KW-1185">Reference proteome</keyword>
<feature type="chain" id="PRO_5012181057" evidence="1">
    <location>
        <begin position="16"/>
        <end position="205"/>
    </location>
</feature>